<comment type="caution">
    <text evidence="2">The sequence shown here is derived from an EMBL/GenBank/DDBJ whole genome shotgun (WGS) entry which is preliminary data.</text>
</comment>
<dbReference type="Proteomes" id="UP001244295">
    <property type="component" value="Unassembled WGS sequence"/>
</dbReference>
<keyword evidence="1" id="KW-0732">Signal</keyword>
<evidence type="ECO:0000313" key="2">
    <source>
        <dbReference type="EMBL" id="MDP9923664.1"/>
    </source>
</evidence>
<organism evidence="2 3">
    <name type="scientific">Variovorax boronicumulans</name>
    <dbReference type="NCBI Taxonomy" id="436515"/>
    <lineage>
        <taxon>Bacteria</taxon>
        <taxon>Pseudomonadati</taxon>
        <taxon>Pseudomonadota</taxon>
        <taxon>Betaproteobacteria</taxon>
        <taxon>Burkholderiales</taxon>
        <taxon>Comamonadaceae</taxon>
        <taxon>Variovorax</taxon>
    </lineage>
</organism>
<gene>
    <name evidence="2" type="ORF">J2W25_002687</name>
</gene>
<evidence type="ECO:0000313" key="3">
    <source>
        <dbReference type="Proteomes" id="UP001244295"/>
    </source>
</evidence>
<dbReference type="PANTHER" id="PTHR30632:SF11">
    <property type="entry name" value="BLR4797 PROTEIN"/>
    <property type="match status" value="1"/>
</dbReference>
<dbReference type="SUPFAM" id="SSF53850">
    <property type="entry name" value="Periplasmic binding protein-like II"/>
    <property type="match status" value="1"/>
</dbReference>
<feature type="chain" id="PRO_5043611471" evidence="1">
    <location>
        <begin position="27"/>
        <end position="271"/>
    </location>
</feature>
<reference evidence="2" key="1">
    <citation type="submission" date="2023-07" db="EMBL/GenBank/DDBJ databases">
        <title>Sorghum-associated microbial communities from plants grown in Nebraska, USA.</title>
        <authorList>
            <person name="Schachtman D."/>
        </authorList>
    </citation>
    <scope>NUCLEOTIDE SEQUENCE</scope>
    <source>
        <strain evidence="2">DS2795</strain>
    </source>
</reference>
<proteinExistence type="predicted"/>
<dbReference type="EMBL" id="JAUSRR010000004">
    <property type="protein sequence ID" value="MDP9923664.1"/>
    <property type="molecule type" value="Genomic_DNA"/>
</dbReference>
<accession>A0AAW8DWQ8</accession>
<dbReference type="AlphaFoldDB" id="A0AAW8DWQ8"/>
<dbReference type="GO" id="GO:0030973">
    <property type="term" value="F:molybdate ion binding"/>
    <property type="evidence" value="ECO:0007669"/>
    <property type="project" value="TreeGrafter"/>
</dbReference>
<dbReference type="PANTHER" id="PTHR30632">
    <property type="entry name" value="MOLYBDATE-BINDING PERIPLASMIC PROTEIN"/>
    <property type="match status" value="1"/>
</dbReference>
<feature type="signal peptide" evidence="1">
    <location>
        <begin position="1"/>
        <end position="26"/>
    </location>
</feature>
<evidence type="ECO:0000256" key="1">
    <source>
        <dbReference type="SAM" id="SignalP"/>
    </source>
</evidence>
<sequence>MTAFAFPRSALTRRAALALAASFALAGCVSTPPAATGDIHVMTSGGFTAAYNELRPSFERSTGRSVKTAYGASMGNASDSIPSRLGRNEPADVVILARPALDALVAQGKVVAGSQVDLVRSSIGFAVRKGAPKPDIGTVDALKRTLLAAPSIAYSASASGTYYETELLKTLGIEDQVKPKSKRILSERVGTVVARGDAALGLQQVSELLPIEGIDYIGPLPAEVQRVTVFSAGVATASKQPEAARQLIRYLNAPAAAPTIAKTGLEPMSER</sequence>
<protein>
    <submittedName>
        <fullName evidence="2">Molybdate transport system substrate-binding protein</fullName>
    </submittedName>
</protein>
<dbReference type="InterPro" id="IPR050682">
    <property type="entry name" value="ModA/WtpA"/>
</dbReference>
<dbReference type="Gene3D" id="3.40.190.10">
    <property type="entry name" value="Periplasmic binding protein-like II"/>
    <property type="match status" value="2"/>
</dbReference>
<dbReference type="Pfam" id="PF13531">
    <property type="entry name" value="SBP_bac_11"/>
    <property type="match status" value="1"/>
</dbReference>
<name>A0AAW8DWQ8_9BURK</name>
<dbReference type="GO" id="GO:0015689">
    <property type="term" value="P:molybdate ion transport"/>
    <property type="evidence" value="ECO:0007669"/>
    <property type="project" value="TreeGrafter"/>
</dbReference>